<reference evidence="1 2" key="1">
    <citation type="submission" date="2019-06" db="EMBL/GenBank/DDBJ databases">
        <title>Sequencing the genomes of 1000 actinobacteria strains.</title>
        <authorList>
            <person name="Klenk H.-P."/>
        </authorList>
    </citation>
    <scope>NUCLEOTIDE SEQUENCE [LARGE SCALE GENOMIC DNA]</scope>
    <source>
        <strain evidence="1 2">DSM 43186</strain>
    </source>
</reference>
<dbReference type="AlphaFoldDB" id="A0A543ITK8"/>
<evidence type="ECO:0000313" key="2">
    <source>
        <dbReference type="Proteomes" id="UP000319213"/>
    </source>
</evidence>
<dbReference type="Proteomes" id="UP000319213">
    <property type="component" value="Unassembled WGS sequence"/>
</dbReference>
<comment type="caution">
    <text evidence="1">The sequence shown here is derived from an EMBL/GenBank/DDBJ whole genome shotgun (WGS) entry which is preliminary data.</text>
</comment>
<proteinExistence type="predicted"/>
<protein>
    <submittedName>
        <fullName evidence="1">Uncharacterized protein</fullName>
    </submittedName>
</protein>
<sequence>MYFTDRGIEELVERRGDEEIAISWLAERLREFVDLNPEFETPIDRFATWLARFDDEEDGLDDDA</sequence>
<dbReference type="RefSeq" id="WP_142258162.1">
    <property type="nucleotide sequence ID" value="NZ_BMPV01000008.1"/>
</dbReference>
<dbReference type="Pfam" id="PF19599">
    <property type="entry name" value="DUF6104"/>
    <property type="match status" value="1"/>
</dbReference>
<dbReference type="OrthoDB" id="3392338at2"/>
<keyword evidence="2" id="KW-1185">Reference proteome</keyword>
<organism evidence="1 2">
    <name type="scientific">Thermopolyspora flexuosa</name>
    <dbReference type="NCBI Taxonomy" id="103836"/>
    <lineage>
        <taxon>Bacteria</taxon>
        <taxon>Bacillati</taxon>
        <taxon>Actinomycetota</taxon>
        <taxon>Actinomycetes</taxon>
        <taxon>Streptosporangiales</taxon>
        <taxon>Streptosporangiaceae</taxon>
        <taxon>Thermopolyspora</taxon>
    </lineage>
</organism>
<accession>A0A543ITK8</accession>
<evidence type="ECO:0000313" key="1">
    <source>
        <dbReference type="EMBL" id="TQM73916.1"/>
    </source>
</evidence>
<name>A0A543ITK8_9ACTN</name>
<gene>
    <name evidence="1" type="ORF">FHX40_0574</name>
</gene>
<dbReference type="InterPro" id="IPR046086">
    <property type="entry name" value="DUF6104"/>
</dbReference>
<dbReference type="EMBL" id="VFPQ01000001">
    <property type="protein sequence ID" value="TQM73916.1"/>
    <property type="molecule type" value="Genomic_DNA"/>
</dbReference>